<gene>
    <name evidence="4" type="ORF">VFPPC_10007</name>
</gene>
<keyword evidence="1" id="KW-0677">Repeat</keyword>
<keyword evidence="5" id="KW-1185">Reference proteome</keyword>
<sequence length="1086" mass="123597">MKHFLVVGIGGGVPSYGQGQREHIVLGDVVVGVMQRGEGGVAYFESGAWEQWGLTQSSHTLHPSVVLRGAVNNLRSQYIGRAGSNIPQTLSRLRENLADQEQVEYSDPGPDHDYLFADNYHHADPAKLCDSCCDFSKAKLRHQRDTNLKREKDMPQIHYGTIGSSNALIIDSGKRNSLFKQLNIMCFEMESGGVVADHQALVIRGICDYADAQNKRWQKYAAATAAAYAKEVLSMISPVEITTDYSYQTGNAPMNRTWAADVSERDHQLVPGSGAKRQSAASETQKSISPGSPKPVKGISFVLEMTSSVFGFLDYGSELIDRYFDDYFPVKRHPLHDTDLEKNCQMLIDITTAACTKLADLQRGYPQHIKPLRYLVVDIWTKQNTEHWELMVNKIRHQVLLIVLICIWEEPRKPRNQVEATTKDGTASLKAEQQIAADMNSIRNELKVMSAGKGFESASTQEEIANLLWASLRLIDTDLLLGKFPTLSSSPFGSQQAMKSAPSFIPRPTPEQISKKILKSLEFEEMTYREETIPHQYPETFTWLFAGEKNTQDQPEEAQTFVQWLQSENDHAFWITGKPASGKSTLMKFISQHKQLQTHLSLWAGDKQPLIATTYFWKPGSKEQKSLNGLLRSLLCQCLKMRPDRCQLFPPSRWVFHYLMGLDSASPMWESTELRGCLERFLSKTKDKNRQVLLIDGLDEFDDDFQQDLVALLKKIQDCHSTKICVASRDWNLFRDAFHQGPSLRMDVLTRRDIDIYVEKRLETSQAFLELQKLHSENIRALLAEIRAKANGVFLWVVLVVEQLLLIARDDPRLETIRKVLNALPPDLERLYNQIQTSLTPEQKSTASKIYQLVMGWKRLWGVKMETTFLWLTLNLNERYDEFDVTSLMTRLLATYTKGIVQVGSSSRAVDFIHRTAFDWLRMESNWATICSQQPEEFVSSLDIVSVLVKHLRHVWNRFGNFVEVDEERITLVFRILRFAGDIPNTSRNRLRLLSILEQMETYQLLPLNKISPDQSLSVSDDMLRPHLAVYPAAWNCLPCLQAICESDPSTIHAKCFFAPFDSQSWRLEALSLLEVAIFGGPARIS</sequence>
<dbReference type="STRING" id="1380566.A0A179F3A9"/>
<dbReference type="PANTHER" id="PTHR10039">
    <property type="entry name" value="AMELOGENIN"/>
    <property type="match status" value="1"/>
</dbReference>
<dbReference type="KEGG" id="pchm:VFPPC_10007"/>
<dbReference type="Gene3D" id="3.40.50.300">
    <property type="entry name" value="P-loop containing nucleotide triphosphate hydrolases"/>
    <property type="match status" value="1"/>
</dbReference>
<evidence type="ECO:0000256" key="2">
    <source>
        <dbReference type="SAM" id="MobiDB-lite"/>
    </source>
</evidence>
<keyword evidence="4" id="KW-0378">Hydrolase</keyword>
<feature type="region of interest" description="Disordered" evidence="2">
    <location>
        <begin position="269"/>
        <end position="293"/>
    </location>
</feature>
<dbReference type="EMBL" id="LSBJ02000004">
    <property type="protein sequence ID" value="OAQ59914.1"/>
    <property type="molecule type" value="Genomic_DNA"/>
</dbReference>
<organism evidence="4 5">
    <name type="scientific">Pochonia chlamydosporia 170</name>
    <dbReference type="NCBI Taxonomy" id="1380566"/>
    <lineage>
        <taxon>Eukaryota</taxon>
        <taxon>Fungi</taxon>
        <taxon>Dikarya</taxon>
        <taxon>Ascomycota</taxon>
        <taxon>Pezizomycotina</taxon>
        <taxon>Sordariomycetes</taxon>
        <taxon>Hypocreomycetidae</taxon>
        <taxon>Hypocreales</taxon>
        <taxon>Clavicipitaceae</taxon>
        <taxon>Pochonia</taxon>
    </lineage>
</organism>
<dbReference type="AlphaFoldDB" id="A0A179F3A9"/>
<proteinExistence type="predicted"/>
<dbReference type="OrthoDB" id="443402at2759"/>
<comment type="caution">
    <text evidence="4">The sequence shown here is derived from an EMBL/GenBank/DDBJ whole genome shotgun (WGS) entry which is preliminary data.</text>
</comment>
<name>A0A179F3A9_METCM</name>
<dbReference type="Proteomes" id="UP000078397">
    <property type="component" value="Unassembled WGS sequence"/>
</dbReference>
<dbReference type="GeneID" id="28852446"/>
<dbReference type="InterPro" id="IPR035994">
    <property type="entry name" value="Nucleoside_phosphorylase_sf"/>
</dbReference>
<feature type="domain" description="Nephrocystin 3-like N-terminal" evidence="3">
    <location>
        <begin position="557"/>
        <end position="729"/>
    </location>
</feature>
<evidence type="ECO:0000313" key="5">
    <source>
        <dbReference type="Proteomes" id="UP000078397"/>
    </source>
</evidence>
<reference evidence="4 5" key="1">
    <citation type="journal article" date="2016" name="PLoS Pathog.">
        <title>Biosynthesis of antibiotic leucinostatins in bio-control fungus Purpureocillium lilacinum and their inhibition on phytophthora revealed by genome mining.</title>
        <authorList>
            <person name="Wang G."/>
            <person name="Liu Z."/>
            <person name="Lin R."/>
            <person name="Li E."/>
            <person name="Mao Z."/>
            <person name="Ling J."/>
            <person name="Yang Y."/>
            <person name="Yin W.B."/>
            <person name="Xie B."/>
        </authorList>
    </citation>
    <scope>NUCLEOTIDE SEQUENCE [LARGE SCALE GENOMIC DNA]</scope>
    <source>
        <strain evidence="4">170</strain>
    </source>
</reference>
<dbReference type="SUPFAM" id="SSF53167">
    <property type="entry name" value="Purine and uridine phosphorylases"/>
    <property type="match status" value="1"/>
</dbReference>
<dbReference type="RefSeq" id="XP_018137875.1">
    <property type="nucleotide sequence ID" value="XM_018288452.1"/>
</dbReference>
<feature type="compositionally biased region" description="Polar residues" evidence="2">
    <location>
        <begin position="279"/>
        <end position="290"/>
    </location>
</feature>
<dbReference type="InterPro" id="IPR027417">
    <property type="entry name" value="P-loop_NTPase"/>
</dbReference>
<evidence type="ECO:0000256" key="1">
    <source>
        <dbReference type="ARBA" id="ARBA00022737"/>
    </source>
</evidence>
<accession>A0A179F3A9</accession>
<dbReference type="Pfam" id="PF24883">
    <property type="entry name" value="NPHP3_N"/>
    <property type="match status" value="1"/>
</dbReference>
<dbReference type="PANTHER" id="PTHR10039:SF5">
    <property type="entry name" value="NACHT DOMAIN-CONTAINING PROTEIN"/>
    <property type="match status" value="1"/>
</dbReference>
<dbReference type="GO" id="GO:0009116">
    <property type="term" value="P:nucleoside metabolic process"/>
    <property type="evidence" value="ECO:0007669"/>
    <property type="project" value="InterPro"/>
</dbReference>
<evidence type="ECO:0000313" key="4">
    <source>
        <dbReference type="EMBL" id="OAQ59914.1"/>
    </source>
</evidence>
<protein>
    <submittedName>
        <fullName evidence="4">P-loop containing nucleoside triphosphate hydrolase</fullName>
    </submittedName>
</protein>
<dbReference type="InterPro" id="IPR056884">
    <property type="entry name" value="NPHP3-like_N"/>
</dbReference>
<evidence type="ECO:0000259" key="3">
    <source>
        <dbReference type="Pfam" id="PF24883"/>
    </source>
</evidence>
<dbReference type="Gene3D" id="3.40.50.1580">
    <property type="entry name" value="Nucleoside phosphorylase domain"/>
    <property type="match status" value="1"/>
</dbReference>
<dbReference type="SUPFAM" id="SSF52540">
    <property type="entry name" value="P-loop containing nucleoside triphosphate hydrolases"/>
    <property type="match status" value="1"/>
</dbReference>
<dbReference type="GO" id="GO:0016787">
    <property type="term" value="F:hydrolase activity"/>
    <property type="evidence" value="ECO:0007669"/>
    <property type="project" value="UniProtKB-KW"/>
</dbReference>